<dbReference type="InterPro" id="IPR009057">
    <property type="entry name" value="Homeodomain-like_sf"/>
</dbReference>
<evidence type="ECO:0000256" key="1">
    <source>
        <dbReference type="ARBA" id="ARBA00023015"/>
    </source>
</evidence>
<organism evidence="6 7">
    <name type="scientific">Actinoplanes regularis</name>
    <dbReference type="NCBI Taxonomy" id="52697"/>
    <lineage>
        <taxon>Bacteria</taxon>
        <taxon>Bacillati</taxon>
        <taxon>Actinomycetota</taxon>
        <taxon>Actinomycetes</taxon>
        <taxon>Micromonosporales</taxon>
        <taxon>Micromonosporaceae</taxon>
        <taxon>Actinoplanes</taxon>
    </lineage>
</organism>
<accession>A0A238ZME1</accession>
<dbReference type="Gene3D" id="1.10.10.60">
    <property type="entry name" value="Homeodomain-like"/>
    <property type="match status" value="1"/>
</dbReference>
<evidence type="ECO:0000313" key="6">
    <source>
        <dbReference type="EMBL" id="SNR84342.1"/>
    </source>
</evidence>
<dbReference type="GO" id="GO:0003700">
    <property type="term" value="F:DNA-binding transcription factor activity"/>
    <property type="evidence" value="ECO:0007669"/>
    <property type="project" value="TreeGrafter"/>
</dbReference>
<reference evidence="6 7" key="1">
    <citation type="submission" date="2017-06" db="EMBL/GenBank/DDBJ databases">
        <authorList>
            <person name="Kim H.J."/>
            <person name="Triplett B.A."/>
        </authorList>
    </citation>
    <scope>NUCLEOTIDE SEQUENCE [LARGE SCALE GENOMIC DNA]</scope>
    <source>
        <strain evidence="6 7">DSM 43151</strain>
    </source>
</reference>
<dbReference type="OrthoDB" id="3211155at2"/>
<evidence type="ECO:0000256" key="4">
    <source>
        <dbReference type="PROSITE-ProRule" id="PRU00335"/>
    </source>
</evidence>
<name>A0A238ZME1_9ACTN</name>
<keyword evidence="1" id="KW-0805">Transcription regulation</keyword>
<dbReference type="GO" id="GO:0000976">
    <property type="term" value="F:transcription cis-regulatory region binding"/>
    <property type="evidence" value="ECO:0007669"/>
    <property type="project" value="TreeGrafter"/>
</dbReference>
<dbReference type="PRINTS" id="PR00455">
    <property type="entry name" value="HTHTETR"/>
</dbReference>
<protein>
    <submittedName>
        <fullName evidence="6">Transcriptional regulator, TetR family</fullName>
    </submittedName>
</protein>
<evidence type="ECO:0000256" key="2">
    <source>
        <dbReference type="ARBA" id="ARBA00023125"/>
    </source>
</evidence>
<dbReference type="AlphaFoldDB" id="A0A238ZME1"/>
<keyword evidence="7" id="KW-1185">Reference proteome</keyword>
<dbReference type="RefSeq" id="WP_089294348.1">
    <property type="nucleotide sequence ID" value="NZ_BOMU01000053.1"/>
</dbReference>
<evidence type="ECO:0000313" key="7">
    <source>
        <dbReference type="Proteomes" id="UP000198415"/>
    </source>
</evidence>
<dbReference type="Gene3D" id="1.10.357.10">
    <property type="entry name" value="Tetracycline Repressor, domain 2"/>
    <property type="match status" value="1"/>
</dbReference>
<dbReference type="Proteomes" id="UP000198415">
    <property type="component" value="Unassembled WGS sequence"/>
</dbReference>
<feature type="DNA-binding region" description="H-T-H motif" evidence="4">
    <location>
        <begin position="32"/>
        <end position="51"/>
    </location>
</feature>
<dbReference type="Pfam" id="PF00440">
    <property type="entry name" value="TetR_N"/>
    <property type="match status" value="1"/>
</dbReference>
<dbReference type="PANTHER" id="PTHR30055">
    <property type="entry name" value="HTH-TYPE TRANSCRIPTIONAL REGULATOR RUTR"/>
    <property type="match status" value="1"/>
</dbReference>
<gene>
    <name evidence="6" type="ORF">SAMN06264365_106138</name>
</gene>
<feature type="domain" description="HTH tetR-type" evidence="5">
    <location>
        <begin position="9"/>
        <end position="69"/>
    </location>
</feature>
<evidence type="ECO:0000259" key="5">
    <source>
        <dbReference type="PROSITE" id="PS50977"/>
    </source>
</evidence>
<keyword evidence="3" id="KW-0804">Transcription</keyword>
<evidence type="ECO:0000256" key="3">
    <source>
        <dbReference type="ARBA" id="ARBA00023163"/>
    </source>
</evidence>
<proteinExistence type="predicted"/>
<dbReference type="PROSITE" id="PS50977">
    <property type="entry name" value="HTH_TETR_2"/>
    <property type="match status" value="1"/>
</dbReference>
<dbReference type="InterPro" id="IPR001647">
    <property type="entry name" value="HTH_TetR"/>
</dbReference>
<dbReference type="PANTHER" id="PTHR30055:SF234">
    <property type="entry name" value="HTH-TYPE TRANSCRIPTIONAL REGULATOR BETI"/>
    <property type="match status" value="1"/>
</dbReference>
<dbReference type="EMBL" id="FZNR01000006">
    <property type="protein sequence ID" value="SNR84342.1"/>
    <property type="molecule type" value="Genomic_DNA"/>
</dbReference>
<dbReference type="InterPro" id="IPR050109">
    <property type="entry name" value="HTH-type_TetR-like_transc_reg"/>
</dbReference>
<keyword evidence="2 4" id="KW-0238">DNA-binding</keyword>
<sequence>MGLRAEKKQATRTAIADAALGLFLERGFDRVTVADVARVSRVSVNTVFNYFPAKEDLFFDRQDEVIQRLPTAIRERAPGEPAVAAARRAFLAELDRDEVTLGLHPGIAPFWRVVEESAALQARLRHLRDRTEEALSETLRTETGADADDPMPRIAAAMLAAADASLHAEIRRRVLVGEDPDAVRTGVRRMAEATFEALESGLTTYALRSATGRPG</sequence>
<dbReference type="SUPFAM" id="SSF46689">
    <property type="entry name" value="Homeodomain-like"/>
    <property type="match status" value="1"/>
</dbReference>